<reference evidence="8 9" key="1">
    <citation type="submission" date="2015-08" db="EMBL/GenBank/DDBJ databases">
        <title>Investigation of the bacterial diversity of lava forest soil.</title>
        <authorList>
            <person name="Lee J.S."/>
        </authorList>
    </citation>
    <scope>NUCLEOTIDE SEQUENCE [LARGE SCALE GENOMIC DNA]</scope>
    <source>
        <strain evidence="8 9">GJW-30</strain>
    </source>
</reference>
<feature type="transmembrane region" description="Helical" evidence="6">
    <location>
        <begin position="267"/>
        <end position="285"/>
    </location>
</feature>
<evidence type="ECO:0000256" key="4">
    <source>
        <dbReference type="ARBA" id="ARBA00022989"/>
    </source>
</evidence>
<protein>
    <submittedName>
        <fullName evidence="8">Riboflavin transporter</fullName>
    </submittedName>
</protein>
<evidence type="ECO:0000256" key="1">
    <source>
        <dbReference type="ARBA" id="ARBA00004141"/>
    </source>
</evidence>
<keyword evidence="5 6" id="KW-0472">Membrane</keyword>
<evidence type="ECO:0000313" key="8">
    <source>
        <dbReference type="EMBL" id="BAT61142.1"/>
    </source>
</evidence>
<evidence type="ECO:0000256" key="3">
    <source>
        <dbReference type="ARBA" id="ARBA00022692"/>
    </source>
</evidence>
<proteinExistence type="inferred from homology"/>
<gene>
    <name evidence="8" type="primary">ribN_4</name>
    <name evidence="8" type="ORF">GJW-30_1_03698</name>
</gene>
<feature type="transmembrane region" description="Helical" evidence="6">
    <location>
        <begin position="12"/>
        <end position="30"/>
    </location>
</feature>
<dbReference type="PANTHER" id="PTHR22911:SF6">
    <property type="entry name" value="SOLUTE CARRIER FAMILY 35 MEMBER G1"/>
    <property type="match status" value="1"/>
</dbReference>
<feature type="transmembrane region" description="Helical" evidence="6">
    <location>
        <begin position="213"/>
        <end position="234"/>
    </location>
</feature>
<dbReference type="PANTHER" id="PTHR22911">
    <property type="entry name" value="ACYL-MALONYL CONDENSING ENZYME-RELATED"/>
    <property type="match status" value="1"/>
</dbReference>
<feature type="domain" description="EamA" evidence="7">
    <location>
        <begin position="154"/>
        <end position="283"/>
    </location>
</feature>
<comment type="similarity">
    <text evidence="2">Belongs to the drug/metabolite transporter (DMT) superfamily. 10 TMS drug/metabolite exporter (DME) (TC 2.A.7.3) family.</text>
</comment>
<feature type="transmembrane region" description="Helical" evidence="6">
    <location>
        <begin position="241"/>
        <end position="261"/>
    </location>
</feature>
<keyword evidence="4 6" id="KW-1133">Transmembrane helix</keyword>
<dbReference type="InterPro" id="IPR037185">
    <property type="entry name" value="EmrE-like"/>
</dbReference>
<feature type="transmembrane region" description="Helical" evidence="6">
    <location>
        <begin position="150"/>
        <end position="169"/>
    </location>
</feature>
<dbReference type="OrthoDB" id="9810329at2"/>
<dbReference type="Pfam" id="PF00892">
    <property type="entry name" value="EamA"/>
    <property type="match status" value="2"/>
</dbReference>
<dbReference type="Proteomes" id="UP000236884">
    <property type="component" value="Chromosome"/>
</dbReference>
<dbReference type="GO" id="GO:0016020">
    <property type="term" value="C:membrane"/>
    <property type="evidence" value="ECO:0007669"/>
    <property type="project" value="UniProtKB-SubCell"/>
</dbReference>
<evidence type="ECO:0000256" key="6">
    <source>
        <dbReference type="SAM" id="Phobius"/>
    </source>
</evidence>
<name>A0A0S3PYZ5_9BRAD</name>
<dbReference type="AlphaFoldDB" id="A0A0S3PYZ5"/>
<evidence type="ECO:0000256" key="2">
    <source>
        <dbReference type="ARBA" id="ARBA00009853"/>
    </source>
</evidence>
<dbReference type="Gene3D" id="1.10.3730.20">
    <property type="match status" value="2"/>
</dbReference>
<keyword evidence="9" id="KW-1185">Reference proteome</keyword>
<feature type="transmembrane region" description="Helical" evidence="6">
    <location>
        <begin position="42"/>
        <end position="60"/>
    </location>
</feature>
<feature type="domain" description="EamA" evidence="7">
    <location>
        <begin position="12"/>
        <end position="144"/>
    </location>
</feature>
<dbReference type="SUPFAM" id="SSF103481">
    <property type="entry name" value="Multidrug resistance efflux transporter EmrE"/>
    <property type="match status" value="2"/>
</dbReference>
<evidence type="ECO:0000313" key="9">
    <source>
        <dbReference type="Proteomes" id="UP000236884"/>
    </source>
</evidence>
<comment type="subcellular location">
    <subcellularLocation>
        <location evidence="1">Membrane</location>
        <topology evidence="1">Multi-pass membrane protein</topology>
    </subcellularLocation>
</comment>
<evidence type="ECO:0000256" key="5">
    <source>
        <dbReference type="ARBA" id="ARBA00023136"/>
    </source>
</evidence>
<dbReference type="RefSeq" id="WP_096357876.1">
    <property type="nucleotide sequence ID" value="NZ_AP014946.1"/>
</dbReference>
<organism evidence="8 9">
    <name type="scientific">Variibacter gotjawalensis</name>
    <dbReference type="NCBI Taxonomy" id="1333996"/>
    <lineage>
        <taxon>Bacteria</taxon>
        <taxon>Pseudomonadati</taxon>
        <taxon>Pseudomonadota</taxon>
        <taxon>Alphaproteobacteria</taxon>
        <taxon>Hyphomicrobiales</taxon>
        <taxon>Nitrobacteraceae</taxon>
        <taxon>Variibacter</taxon>
    </lineage>
</organism>
<dbReference type="EMBL" id="AP014946">
    <property type="protein sequence ID" value="BAT61142.1"/>
    <property type="molecule type" value="Genomic_DNA"/>
</dbReference>
<accession>A0A0S3PYZ5</accession>
<feature type="transmembrane region" description="Helical" evidence="6">
    <location>
        <begin position="127"/>
        <end position="144"/>
    </location>
</feature>
<dbReference type="InterPro" id="IPR000620">
    <property type="entry name" value="EamA_dom"/>
</dbReference>
<sequence>MSEAKPNDLGRVIFWMSGALLSFSTFAIAIRQLAGKFSIFEILSIRSAAGVLFFGSLALARPHLRTQLVTERFPLHLARNLVHWGAQFSWATALLYLPLATVFSIEFTAPLWTTLLAFLFLGEKLTIHRVFATLLGFLGILVIVRPGLQTFQPAALLVLGAALGFAITFTMTKKLTATESTFAILFFMNLIQLPLNLAGSDLTFPMRLVMSDLLPVIAIAVTGVASHFCLTQALKHGDAMLVIPIDFLRIPLIAVVGWAFYNENFDVMVLAGAALIITGIVWNLSQERKAAKSL</sequence>
<keyword evidence="3 6" id="KW-0812">Transmembrane</keyword>
<evidence type="ECO:0000259" key="7">
    <source>
        <dbReference type="Pfam" id="PF00892"/>
    </source>
</evidence>
<dbReference type="KEGG" id="vgo:GJW-30_1_03698"/>